<dbReference type="CDD" id="cd03255">
    <property type="entry name" value="ABC_MJ0796_LolCDE_FtsE"/>
    <property type="match status" value="1"/>
</dbReference>
<dbReference type="PANTHER" id="PTHR24220:SF689">
    <property type="entry name" value="LIPOPROTEIN-RELEASING SYSTEM ATP-BINDING PROTEIN LOLD"/>
    <property type="match status" value="1"/>
</dbReference>
<evidence type="ECO:0000256" key="2">
    <source>
        <dbReference type="ARBA" id="ARBA00022741"/>
    </source>
</evidence>
<dbReference type="GO" id="GO:0016887">
    <property type="term" value="F:ATP hydrolysis activity"/>
    <property type="evidence" value="ECO:0007669"/>
    <property type="project" value="InterPro"/>
</dbReference>
<dbReference type="RefSeq" id="WP_085097323.1">
    <property type="nucleotide sequence ID" value="NZ_FWZU01000001.1"/>
</dbReference>
<dbReference type="Gene3D" id="3.40.50.300">
    <property type="entry name" value="P-loop containing nucleotide triphosphate hydrolases"/>
    <property type="match status" value="1"/>
</dbReference>
<keyword evidence="6" id="KW-0449">Lipoprotein</keyword>
<protein>
    <submittedName>
        <fullName evidence="6">Lipoprotein-releasing system ATP-binding protein</fullName>
    </submittedName>
</protein>
<reference evidence="7" key="1">
    <citation type="submission" date="2017-04" db="EMBL/GenBank/DDBJ databases">
        <authorList>
            <person name="Varghese N."/>
            <person name="Submissions S."/>
        </authorList>
    </citation>
    <scope>NUCLEOTIDE SEQUENCE [LARGE SCALE GENOMIC DNA]</scope>
    <source>
        <strain evidence="7">K3S</strain>
    </source>
</reference>
<sequence>MSSLLYKLTGIGKEFEGPTEIVQVLNDVNLDVESGESLAIMGSSGSGKTTLLHILGTLDTASRGNIDFAGMNFNDMPAEKRAQVRNREIGFIFQFHHLLPEFTTLENVALPAMIAGISRKDASAMAREALILVGLENRLDHRVTTLSGGERQRAAIARAVLLKPKVLLADEPTGNLDEKTGKMVGEMLVSLNEELGMTLIVVTHNIELAGIMKRRLELRSGELYVQN</sequence>
<dbReference type="FunFam" id="3.40.50.300:FF:000032">
    <property type="entry name" value="Export ABC transporter ATP-binding protein"/>
    <property type="match status" value="1"/>
</dbReference>
<dbReference type="InterPro" id="IPR017871">
    <property type="entry name" value="ABC_transporter-like_CS"/>
</dbReference>
<dbReference type="InterPro" id="IPR027417">
    <property type="entry name" value="P-loop_NTPase"/>
</dbReference>
<dbReference type="Proteomes" id="UP000192906">
    <property type="component" value="Unassembled WGS sequence"/>
</dbReference>
<dbReference type="InterPro" id="IPR017911">
    <property type="entry name" value="MacB-like_ATP-bd"/>
</dbReference>
<dbReference type="GO" id="GO:0005524">
    <property type="term" value="F:ATP binding"/>
    <property type="evidence" value="ECO:0007669"/>
    <property type="project" value="UniProtKB-KW"/>
</dbReference>
<keyword evidence="3 6" id="KW-0067">ATP-binding</keyword>
<dbReference type="PROSITE" id="PS00211">
    <property type="entry name" value="ABC_TRANSPORTER_1"/>
    <property type="match status" value="1"/>
</dbReference>
<dbReference type="GO" id="GO:0005886">
    <property type="term" value="C:plasma membrane"/>
    <property type="evidence" value="ECO:0007669"/>
    <property type="project" value="TreeGrafter"/>
</dbReference>
<evidence type="ECO:0000259" key="5">
    <source>
        <dbReference type="PROSITE" id="PS50893"/>
    </source>
</evidence>
<keyword evidence="2" id="KW-0547">Nucleotide-binding</keyword>
<proteinExistence type="inferred from homology"/>
<gene>
    <name evidence="6" type="ORF">SAMN06295933_0321</name>
</gene>
<dbReference type="GO" id="GO:0098796">
    <property type="term" value="C:membrane protein complex"/>
    <property type="evidence" value="ECO:0007669"/>
    <property type="project" value="UniProtKB-ARBA"/>
</dbReference>
<dbReference type="InterPro" id="IPR015854">
    <property type="entry name" value="ABC_transpr_LolD-like"/>
</dbReference>
<dbReference type="PROSITE" id="PS50893">
    <property type="entry name" value="ABC_TRANSPORTER_2"/>
    <property type="match status" value="1"/>
</dbReference>
<dbReference type="OrthoDB" id="9809450at2"/>
<comment type="similarity">
    <text evidence="4">Belongs to the ABC transporter superfamily. Macrolide exporter (TC 3.A.1.122) family.</text>
</comment>
<evidence type="ECO:0000313" key="7">
    <source>
        <dbReference type="Proteomes" id="UP000192906"/>
    </source>
</evidence>
<feature type="domain" description="ABC transporter" evidence="5">
    <location>
        <begin position="6"/>
        <end position="227"/>
    </location>
</feature>
<dbReference type="SUPFAM" id="SSF52540">
    <property type="entry name" value="P-loop containing nucleoside triphosphate hydrolases"/>
    <property type="match status" value="1"/>
</dbReference>
<keyword evidence="7" id="KW-1185">Reference proteome</keyword>
<dbReference type="PANTHER" id="PTHR24220">
    <property type="entry name" value="IMPORT ATP-BINDING PROTEIN"/>
    <property type="match status" value="1"/>
</dbReference>
<evidence type="ECO:0000313" key="6">
    <source>
        <dbReference type="EMBL" id="SME89581.1"/>
    </source>
</evidence>
<evidence type="ECO:0000256" key="4">
    <source>
        <dbReference type="ARBA" id="ARBA00038388"/>
    </source>
</evidence>
<dbReference type="AlphaFoldDB" id="A0A1X7C404"/>
<dbReference type="InterPro" id="IPR003593">
    <property type="entry name" value="AAA+_ATPase"/>
</dbReference>
<accession>A0A1X7C404</accession>
<keyword evidence="1" id="KW-0813">Transport</keyword>
<name>A0A1X7C404_9BACT</name>
<dbReference type="EMBL" id="FWZU01000001">
    <property type="protein sequence ID" value="SME89581.1"/>
    <property type="molecule type" value="Genomic_DNA"/>
</dbReference>
<dbReference type="GO" id="GO:0022857">
    <property type="term" value="F:transmembrane transporter activity"/>
    <property type="evidence" value="ECO:0007669"/>
    <property type="project" value="TreeGrafter"/>
</dbReference>
<evidence type="ECO:0000256" key="3">
    <source>
        <dbReference type="ARBA" id="ARBA00022840"/>
    </source>
</evidence>
<evidence type="ECO:0000256" key="1">
    <source>
        <dbReference type="ARBA" id="ARBA00022448"/>
    </source>
</evidence>
<dbReference type="STRING" id="1519643.SAMN06295933_0321"/>
<dbReference type="InterPro" id="IPR003439">
    <property type="entry name" value="ABC_transporter-like_ATP-bd"/>
</dbReference>
<dbReference type="Pfam" id="PF00005">
    <property type="entry name" value="ABC_tran"/>
    <property type="match status" value="1"/>
</dbReference>
<organism evidence="6 7">
    <name type="scientific">Desulfovibrio gilichinskyi</name>
    <dbReference type="NCBI Taxonomy" id="1519643"/>
    <lineage>
        <taxon>Bacteria</taxon>
        <taxon>Pseudomonadati</taxon>
        <taxon>Thermodesulfobacteriota</taxon>
        <taxon>Desulfovibrionia</taxon>
        <taxon>Desulfovibrionales</taxon>
        <taxon>Desulfovibrionaceae</taxon>
        <taxon>Desulfovibrio</taxon>
    </lineage>
</organism>
<dbReference type="SMART" id="SM00382">
    <property type="entry name" value="AAA"/>
    <property type="match status" value="1"/>
</dbReference>